<dbReference type="EC" id="6.3.4.14" evidence="4 19"/>
<dbReference type="InterPro" id="IPR005481">
    <property type="entry name" value="BC-like_N"/>
</dbReference>
<dbReference type="PROSITE" id="PS50979">
    <property type="entry name" value="BC"/>
    <property type="match status" value="1"/>
</dbReference>
<dbReference type="SUPFAM" id="SSF51246">
    <property type="entry name" value="Rudiment single hybrid motif"/>
    <property type="match status" value="1"/>
</dbReference>
<comment type="function">
    <text evidence="1 19">This protein is a component of the acetyl coenzyme A carboxylase complex; first, biotin carboxylase catalyzes the carboxylation of the carrier protein and then the transcarboxylase transfers the carboxyl group to form malonyl-CoA.</text>
</comment>
<organism evidence="22 23">
    <name type="scientific">Phaeobacter gallaeciensis</name>
    <dbReference type="NCBI Taxonomy" id="60890"/>
    <lineage>
        <taxon>Bacteria</taxon>
        <taxon>Pseudomonadati</taxon>
        <taxon>Pseudomonadota</taxon>
        <taxon>Alphaproteobacteria</taxon>
        <taxon>Rhodobacterales</taxon>
        <taxon>Roseobacteraceae</taxon>
        <taxon>Phaeobacter</taxon>
    </lineage>
</organism>
<dbReference type="GO" id="GO:0005524">
    <property type="term" value="F:ATP binding"/>
    <property type="evidence" value="ECO:0007669"/>
    <property type="project" value="UniProtKB-UniRule"/>
</dbReference>
<dbReference type="FunFam" id="3.40.50.20:FF:000010">
    <property type="entry name" value="Propionyl-CoA carboxylase subunit alpha"/>
    <property type="match status" value="1"/>
</dbReference>
<dbReference type="PROSITE" id="PS00866">
    <property type="entry name" value="CPSASE_1"/>
    <property type="match status" value="1"/>
</dbReference>
<evidence type="ECO:0000256" key="14">
    <source>
        <dbReference type="ARBA" id="ARBA00023160"/>
    </source>
</evidence>
<evidence type="ECO:0000256" key="13">
    <source>
        <dbReference type="ARBA" id="ARBA00023098"/>
    </source>
</evidence>
<evidence type="ECO:0000256" key="10">
    <source>
        <dbReference type="ARBA" id="ARBA00022832"/>
    </source>
</evidence>
<evidence type="ECO:0000259" key="20">
    <source>
        <dbReference type="PROSITE" id="PS50975"/>
    </source>
</evidence>
<keyword evidence="13 19" id="KW-0443">Lipid metabolism</keyword>
<evidence type="ECO:0000256" key="3">
    <source>
        <dbReference type="ARBA" id="ARBA00011750"/>
    </source>
</evidence>
<dbReference type="InterPro" id="IPR051602">
    <property type="entry name" value="ACC_Biotin_Carboxylase"/>
</dbReference>
<evidence type="ECO:0000256" key="8">
    <source>
        <dbReference type="ARBA" id="ARBA00022723"/>
    </source>
</evidence>
<evidence type="ECO:0000256" key="17">
    <source>
        <dbReference type="ARBA" id="ARBA00048600"/>
    </source>
</evidence>
<keyword evidence="6 19" id="KW-0444">Lipid biosynthesis</keyword>
<dbReference type="GO" id="GO:0004075">
    <property type="term" value="F:biotin carboxylase activity"/>
    <property type="evidence" value="ECO:0007669"/>
    <property type="project" value="UniProtKB-EC"/>
</dbReference>
<proteinExistence type="predicted"/>
<dbReference type="GO" id="GO:0046872">
    <property type="term" value="F:metal ion binding"/>
    <property type="evidence" value="ECO:0007669"/>
    <property type="project" value="UniProtKB-KW"/>
</dbReference>
<evidence type="ECO:0000256" key="19">
    <source>
        <dbReference type="RuleBase" id="RU365063"/>
    </source>
</evidence>
<evidence type="ECO:0000256" key="5">
    <source>
        <dbReference type="ARBA" id="ARBA00017242"/>
    </source>
</evidence>
<dbReference type="Gene3D" id="3.30.1490.20">
    <property type="entry name" value="ATP-grasp fold, A domain"/>
    <property type="match status" value="1"/>
</dbReference>
<dbReference type="InterPro" id="IPR005482">
    <property type="entry name" value="Biotin_COase_C"/>
</dbReference>
<evidence type="ECO:0000256" key="12">
    <source>
        <dbReference type="ARBA" id="ARBA00022842"/>
    </source>
</evidence>
<dbReference type="PANTHER" id="PTHR48095:SF2">
    <property type="entry name" value="BIOTIN CARBOXYLASE, CHLOROPLASTIC"/>
    <property type="match status" value="1"/>
</dbReference>
<dbReference type="SMART" id="SM00878">
    <property type="entry name" value="Biotin_carb_C"/>
    <property type="match status" value="1"/>
</dbReference>
<dbReference type="InterPro" id="IPR004549">
    <property type="entry name" value="Acetyl_CoA_COase_biotin_COase"/>
</dbReference>
<dbReference type="Gene3D" id="3.30.470.20">
    <property type="entry name" value="ATP-grasp fold, B domain"/>
    <property type="match status" value="2"/>
</dbReference>
<evidence type="ECO:0000256" key="6">
    <source>
        <dbReference type="ARBA" id="ARBA00022516"/>
    </source>
</evidence>
<keyword evidence="7 19" id="KW-0436">Ligase</keyword>
<dbReference type="EMBL" id="CP010784">
    <property type="protein sequence ID" value="ATF06202.1"/>
    <property type="molecule type" value="Genomic_DNA"/>
</dbReference>
<dbReference type="Pfam" id="PF02786">
    <property type="entry name" value="CPSase_L_D2"/>
    <property type="match status" value="1"/>
</dbReference>
<keyword evidence="15 19" id="KW-0092">Biotin</keyword>
<comment type="catalytic activity">
    <reaction evidence="17 19">
        <text>N(6)-biotinyl-L-lysyl-[protein] + hydrogencarbonate + ATP = N(6)-carboxybiotinyl-L-lysyl-[protein] + ADP + phosphate + H(+)</text>
        <dbReference type="Rhea" id="RHEA:13501"/>
        <dbReference type="Rhea" id="RHEA-COMP:10505"/>
        <dbReference type="Rhea" id="RHEA-COMP:10506"/>
        <dbReference type="ChEBI" id="CHEBI:15378"/>
        <dbReference type="ChEBI" id="CHEBI:17544"/>
        <dbReference type="ChEBI" id="CHEBI:30616"/>
        <dbReference type="ChEBI" id="CHEBI:43474"/>
        <dbReference type="ChEBI" id="CHEBI:83144"/>
        <dbReference type="ChEBI" id="CHEBI:83145"/>
        <dbReference type="ChEBI" id="CHEBI:456216"/>
        <dbReference type="EC" id="6.3.4.14"/>
    </reaction>
</comment>
<gene>
    <name evidence="22" type="primary">accC</name>
    <name evidence="22" type="ORF">PhaeoP63_02135</name>
</gene>
<dbReference type="Proteomes" id="UP000217545">
    <property type="component" value="Chromosome"/>
</dbReference>
<comment type="pathway">
    <text evidence="2 19">Lipid metabolism; malonyl-CoA biosynthesis; malonyl-CoA from acetyl-CoA: step 1/1.</text>
</comment>
<evidence type="ECO:0000256" key="11">
    <source>
        <dbReference type="ARBA" id="ARBA00022840"/>
    </source>
</evidence>
<evidence type="ECO:0000256" key="9">
    <source>
        <dbReference type="ARBA" id="ARBA00022741"/>
    </source>
</evidence>
<dbReference type="AlphaFoldDB" id="A0AAC9Z9G3"/>
<dbReference type="GO" id="GO:0006633">
    <property type="term" value="P:fatty acid biosynthetic process"/>
    <property type="evidence" value="ECO:0007669"/>
    <property type="project" value="UniProtKB-KW"/>
</dbReference>
<evidence type="ECO:0000256" key="7">
    <source>
        <dbReference type="ARBA" id="ARBA00022598"/>
    </source>
</evidence>
<dbReference type="InterPro" id="IPR011054">
    <property type="entry name" value="Rudment_hybrid_motif"/>
</dbReference>
<keyword evidence="9 18" id="KW-0547">Nucleotide-binding</keyword>
<dbReference type="Pfam" id="PF02785">
    <property type="entry name" value="Biotin_carb_C"/>
    <property type="match status" value="1"/>
</dbReference>
<keyword evidence="12" id="KW-0460">Magnesium</keyword>
<dbReference type="NCBIfam" id="TIGR00514">
    <property type="entry name" value="accC"/>
    <property type="match status" value="1"/>
</dbReference>
<feature type="domain" description="Biotin carboxylation" evidence="21">
    <location>
        <begin position="1"/>
        <end position="444"/>
    </location>
</feature>
<dbReference type="Pfam" id="PF00289">
    <property type="entry name" value="Biotin_carb_N"/>
    <property type="match status" value="1"/>
</dbReference>
<dbReference type="PROSITE" id="PS00867">
    <property type="entry name" value="CPSASE_2"/>
    <property type="match status" value="1"/>
</dbReference>
<keyword evidence="14 19" id="KW-0275">Fatty acid biosynthesis</keyword>
<protein>
    <recommendedName>
        <fullName evidence="5 19">Biotin carboxylase</fullName>
        <ecNumber evidence="4 19">6.3.4.14</ecNumber>
    </recommendedName>
    <alternativeName>
        <fullName evidence="16 19">Acetyl-coenzyme A carboxylase biotin carboxylase subunit A</fullName>
    </alternativeName>
</protein>
<accession>A0AAC9Z9G3</accession>
<evidence type="ECO:0000256" key="4">
    <source>
        <dbReference type="ARBA" id="ARBA00013263"/>
    </source>
</evidence>
<evidence type="ECO:0000259" key="21">
    <source>
        <dbReference type="PROSITE" id="PS50979"/>
    </source>
</evidence>
<dbReference type="InterPro" id="IPR016185">
    <property type="entry name" value="PreATP-grasp_dom_sf"/>
</dbReference>
<evidence type="ECO:0000313" key="22">
    <source>
        <dbReference type="EMBL" id="ATF06202.1"/>
    </source>
</evidence>
<dbReference type="InterPro" id="IPR011764">
    <property type="entry name" value="Biotin_carboxylation_dom"/>
</dbReference>
<evidence type="ECO:0000313" key="23">
    <source>
        <dbReference type="Proteomes" id="UP000217545"/>
    </source>
</evidence>
<dbReference type="NCBIfam" id="NF006367">
    <property type="entry name" value="PRK08591.1"/>
    <property type="match status" value="1"/>
</dbReference>
<evidence type="ECO:0000256" key="16">
    <source>
        <dbReference type="ARBA" id="ARBA00033786"/>
    </source>
</evidence>
<name>A0AAC9Z9G3_9RHOB</name>
<dbReference type="InterPro" id="IPR013815">
    <property type="entry name" value="ATP_grasp_subdomain_1"/>
</dbReference>
<reference evidence="22 23" key="1">
    <citation type="journal article" date="2017" name="Front. Microbiol.">
        <title>Phaeobacter piscinae sp. nov., a species of the Roseobacter group and potential aquaculture probiont.</title>
        <authorList>
            <person name="Sonnenschein E.C."/>
            <person name="Phippen C.B.W."/>
            <person name="Nielsen K.F."/>
            <person name="Mateiu R.V."/>
            <person name="Melchiorsen J."/>
            <person name="Gram L."/>
            <person name="Overmann J."/>
            <person name="Freese H.M."/>
        </authorList>
    </citation>
    <scope>NUCLEOTIDE SEQUENCE [LARGE SCALE GENOMIC DNA]</scope>
    <source>
        <strain evidence="22 23">P63</strain>
    </source>
</reference>
<dbReference type="InterPro" id="IPR011761">
    <property type="entry name" value="ATP-grasp"/>
</dbReference>
<evidence type="ECO:0000256" key="2">
    <source>
        <dbReference type="ARBA" id="ARBA00004956"/>
    </source>
</evidence>
<comment type="subunit">
    <text evidence="3 19">Acetyl-CoA carboxylase is a heterohexamer of biotin carboxyl carrier protein, biotin carboxylase and the two subunits of carboxyl transferase in a 2:2 complex.</text>
</comment>
<evidence type="ECO:0000256" key="18">
    <source>
        <dbReference type="PROSITE-ProRule" id="PRU00409"/>
    </source>
</evidence>
<dbReference type="PANTHER" id="PTHR48095">
    <property type="entry name" value="PYRUVATE CARBOXYLASE SUBUNIT A"/>
    <property type="match status" value="1"/>
</dbReference>
<feature type="domain" description="ATP-grasp" evidence="20">
    <location>
        <begin position="120"/>
        <end position="316"/>
    </location>
</feature>
<dbReference type="PROSITE" id="PS50975">
    <property type="entry name" value="ATP_GRASP"/>
    <property type="match status" value="1"/>
</dbReference>
<dbReference type="FunFam" id="3.30.1490.20:FF:000018">
    <property type="entry name" value="Biotin carboxylase"/>
    <property type="match status" value="1"/>
</dbReference>
<evidence type="ECO:0000256" key="15">
    <source>
        <dbReference type="ARBA" id="ARBA00023267"/>
    </source>
</evidence>
<dbReference type="RefSeq" id="WP_024097554.1">
    <property type="nucleotide sequence ID" value="NZ_CP010588.1"/>
</dbReference>
<keyword evidence="10 19" id="KW-0276">Fatty acid metabolism</keyword>
<sequence>MFDKILIANRGEIALRVIRACREMGIQSVAVHSTADADAMHVRMADESVCIGPPSGTQSYLSIPAIISACEITGAQAIHPGYGFLSENANFVQIVEDHGLTFIGPTAEHIRIMGDKITAKDTMKDLGVPCVPGSDGGVPDLDTAKKIGEEIGYPVIIKATAGGGGRGMKVAKTAADMEQAFMTARAEGKAAFGNDEVYIEKYLTTPRHIEIQVFGDGKGKAVHLGERDCSLQRRHQKVFEEAPGPCITPEERARIGKTCADAVAKINYIGAGTIEFLYENGEFYFIEMNTRLQVEHPVTEGIFGVDLVREQIRVAEGLPMSFSQDDLEINGHSIEVRINAEKLPNFAPCPGKITQYHAPGGLGVRMDSALYDGYSIPPYYDSLIGKLIVHGRDRPEALARLSRALGELIVDGVDTTVPLFHALLEEKDIHTGEYNIHWLEHWLETNLGNA</sequence>
<dbReference type="InterPro" id="IPR005479">
    <property type="entry name" value="CPAse_ATP-bd"/>
</dbReference>
<evidence type="ECO:0000256" key="1">
    <source>
        <dbReference type="ARBA" id="ARBA00003761"/>
    </source>
</evidence>
<keyword evidence="8" id="KW-0479">Metal-binding</keyword>
<dbReference type="GeneID" id="31846532"/>
<dbReference type="SUPFAM" id="SSF52440">
    <property type="entry name" value="PreATP-grasp domain"/>
    <property type="match status" value="1"/>
</dbReference>
<keyword evidence="11 18" id="KW-0067">ATP-binding</keyword>
<dbReference type="SUPFAM" id="SSF56059">
    <property type="entry name" value="Glutathione synthetase ATP-binding domain-like"/>
    <property type="match status" value="1"/>
</dbReference>